<organism evidence="2 3">
    <name type="scientific">Hericium alpestre</name>
    <dbReference type="NCBI Taxonomy" id="135208"/>
    <lineage>
        <taxon>Eukaryota</taxon>
        <taxon>Fungi</taxon>
        <taxon>Dikarya</taxon>
        <taxon>Basidiomycota</taxon>
        <taxon>Agaricomycotina</taxon>
        <taxon>Agaricomycetes</taxon>
        <taxon>Russulales</taxon>
        <taxon>Hericiaceae</taxon>
        <taxon>Hericium</taxon>
    </lineage>
</organism>
<gene>
    <name evidence="2" type="ORF">EWM64_g1051</name>
</gene>
<keyword evidence="1" id="KW-1133">Transmembrane helix</keyword>
<feature type="transmembrane region" description="Helical" evidence="1">
    <location>
        <begin position="216"/>
        <end position="234"/>
    </location>
</feature>
<dbReference type="EMBL" id="SFCI01000064">
    <property type="protein sequence ID" value="TFY82967.1"/>
    <property type="molecule type" value="Genomic_DNA"/>
</dbReference>
<evidence type="ECO:0000256" key="1">
    <source>
        <dbReference type="SAM" id="Phobius"/>
    </source>
</evidence>
<evidence type="ECO:0000313" key="2">
    <source>
        <dbReference type="EMBL" id="TFY82967.1"/>
    </source>
</evidence>
<dbReference type="Proteomes" id="UP000298061">
    <property type="component" value="Unassembled WGS sequence"/>
</dbReference>
<evidence type="ECO:0000313" key="3">
    <source>
        <dbReference type="Proteomes" id="UP000298061"/>
    </source>
</evidence>
<name>A0A4Z0A9F3_9AGAM</name>
<keyword evidence="1" id="KW-0812">Transmembrane</keyword>
<keyword evidence="1" id="KW-0472">Membrane</keyword>
<dbReference type="OrthoDB" id="2911807at2759"/>
<keyword evidence="3" id="KW-1185">Reference proteome</keyword>
<comment type="caution">
    <text evidence="2">The sequence shown here is derived from an EMBL/GenBank/DDBJ whole genome shotgun (WGS) entry which is preliminary data.</text>
</comment>
<protein>
    <submittedName>
        <fullName evidence="2">Uncharacterized protein</fullName>
    </submittedName>
</protein>
<dbReference type="AlphaFoldDB" id="A0A4Z0A9F3"/>
<sequence>MTDTLQHDAWPKKPLVPSTKSWLTFKGTAYTNARMASKSASDSMLLLSVPSVDHSILFMSARYAMTSDTECRRALAIEHLCVITLYIPSAWESALKHAGLSSKYPTLVHNLIYGAPIGNPPLLASTFIPPNMPNALEHPEFIEEHIAEELATGHLSGPFSLSEAFLFFGGHFCTAPLGVVEKEPGSGKWHMIRNLSAEDTYGNSTNGWLDAKDIVIMWHTVTYFADLVGIFLLYR</sequence>
<dbReference type="STRING" id="135208.A0A4Z0A9F3"/>
<proteinExistence type="predicted"/>
<accession>A0A4Z0A9F3</accession>
<reference evidence="2 3" key="1">
    <citation type="submission" date="2019-02" db="EMBL/GenBank/DDBJ databases">
        <title>Genome sequencing of the rare red list fungi Hericium alpestre (H. flagellum).</title>
        <authorList>
            <person name="Buettner E."/>
            <person name="Kellner H."/>
        </authorList>
    </citation>
    <scope>NUCLEOTIDE SEQUENCE [LARGE SCALE GENOMIC DNA]</scope>
    <source>
        <strain evidence="2 3">DSM 108284</strain>
    </source>
</reference>